<proteinExistence type="predicted"/>
<keyword evidence="8" id="KW-0406">Ion transport</keyword>
<evidence type="ECO:0000256" key="6">
    <source>
        <dbReference type="ARBA" id="ARBA00022737"/>
    </source>
</evidence>
<evidence type="ECO:0000313" key="11">
    <source>
        <dbReference type="EMBL" id="KAF7692287.1"/>
    </source>
</evidence>
<comment type="subcellular location">
    <subcellularLocation>
        <location evidence="1">Secreted</location>
    </subcellularLocation>
</comment>
<organism evidence="11 12">
    <name type="scientific">Silurus meridionalis</name>
    <name type="common">Southern catfish</name>
    <name type="synonym">Silurus soldatovi meridionalis</name>
    <dbReference type="NCBI Taxonomy" id="175797"/>
    <lineage>
        <taxon>Eukaryota</taxon>
        <taxon>Metazoa</taxon>
        <taxon>Chordata</taxon>
        <taxon>Craniata</taxon>
        <taxon>Vertebrata</taxon>
        <taxon>Euteleostomi</taxon>
        <taxon>Actinopterygii</taxon>
        <taxon>Neopterygii</taxon>
        <taxon>Teleostei</taxon>
        <taxon>Ostariophysi</taxon>
        <taxon>Siluriformes</taxon>
        <taxon>Siluridae</taxon>
        <taxon>Silurus</taxon>
    </lineage>
</organism>
<dbReference type="GO" id="GO:0019731">
    <property type="term" value="P:antibacterial humoral response"/>
    <property type="evidence" value="ECO:0007669"/>
    <property type="project" value="TreeGrafter"/>
</dbReference>
<dbReference type="PROSITE" id="PS00206">
    <property type="entry name" value="TRANSFERRIN_LIKE_2"/>
    <property type="match status" value="2"/>
</dbReference>
<keyword evidence="6" id="KW-0677">Repeat</keyword>
<keyword evidence="2" id="KW-0813">Transport</keyword>
<feature type="domain" description="Transferrin-like" evidence="10">
    <location>
        <begin position="661"/>
        <end position="910"/>
    </location>
</feature>
<dbReference type="Proteomes" id="UP000606274">
    <property type="component" value="Unassembled WGS sequence"/>
</dbReference>
<dbReference type="Pfam" id="PF00405">
    <property type="entry name" value="Transferrin"/>
    <property type="match status" value="4"/>
</dbReference>
<dbReference type="GO" id="GO:0055037">
    <property type="term" value="C:recycling endosome"/>
    <property type="evidence" value="ECO:0007669"/>
    <property type="project" value="TreeGrafter"/>
</dbReference>
<dbReference type="Gene3D" id="3.40.190.10">
    <property type="entry name" value="Periplasmic binding protein-like II"/>
    <property type="match status" value="8"/>
</dbReference>
<dbReference type="PROSITE" id="PS51408">
    <property type="entry name" value="TRANSFERRIN_LIKE_4"/>
    <property type="match status" value="4"/>
</dbReference>
<reference evidence="11" key="1">
    <citation type="submission" date="2020-08" db="EMBL/GenBank/DDBJ databases">
        <title>Chromosome-level assembly of Southern catfish (Silurus meridionalis) provides insights into visual adaptation to the nocturnal and benthic lifestyles.</title>
        <authorList>
            <person name="Zhang Y."/>
            <person name="Wang D."/>
            <person name="Peng Z."/>
        </authorList>
    </citation>
    <scope>NUCLEOTIDE SEQUENCE</scope>
    <source>
        <strain evidence="11">SWU-2019-XX</strain>
        <tissue evidence="11">Muscle</tissue>
    </source>
</reference>
<dbReference type="InterPro" id="IPR001156">
    <property type="entry name" value="Transferrin-like_dom"/>
</dbReference>
<dbReference type="GO" id="GO:0005615">
    <property type="term" value="C:extracellular space"/>
    <property type="evidence" value="ECO:0007669"/>
    <property type="project" value="TreeGrafter"/>
</dbReference>
<evidence type="ECO:0000256" key="8">
    <source>
        <dbReference type="ARBA" id="ARBA00023065"/>
    </source>
</evidence>
<dbReference type="GO" id="GO:0006826">
    <property type="term" value="P:iron ion transport"/>
    <property type="evidence" value="ECO:0007669"/>
    <property type="project" value="UniProtKB-KW"/>
</dbReference>
<keyword evidence="7" id="KW-0408">Iron</keyword>
<evidence type="ECO:0000256" key="3">
    <source>
        <dbReference type="ARBA" id="ARBA00022496"/>
    </source>
</evidence>
<evidence type="ECO:0000256" key="9">
    <source>
        <dbReference type="SAM" id="SignalP"/>
    </source>
</evidence>
<evidence type="ECO:0000256" key="1">
    <source>
        <dbReference type="ARBA" id="ARBA00004613"/>
    </source>
</evidence>
<sequence length="1273" mass="138291">MKLSVLCAVLSCIVLTQAAPQAAVRWCLKSEEESKKCLKLGSLVCVKKAGTRECIEAIGKGEADAITLDGGDIYTAGLSPHNLHPILAEHYNTESCYYAVALAKKGTGFGFTDLRGKKTCHTGLGKTAGWNIPIGTLITQGQIKWGGIDETPLENAVADFFSASCVPGATNKKLCQLCKKGCQRSHEEPYYDYDGAFLCLKERNADVAFVKHLTALAAGDEYELLCKDGSRKPVSDYKTCNLAEVPAHAVVTRSDKTLTEAIVTVLDSLKDKGLFSSDGFAAPNLIFKDSTTKLTRLPELTNSYIFLRADYWNSIHSLKRESTAVTSSSKIRWCTVGHAQKSKCDTWSVFTIDDQGNAKLECESGSTVQDCIQAILLNAADAIAVDGGEVYTAGKCGLEPVMVEQYDDEKCKPPGPGDETPSYHAVAVVHKDSSLTWNTLKGKKSCHTGFGRTAGWNIPMGLLHDKYKNCDFSTYFKESCAPGSDTKSSLCALCKGGEAGKDKCSPSNNEPYYGYGGAFRCLAEGAGDVAFIKHTTVNENTDGNGPEWAKGFKSSDFKLLCPGTTAPIGQFGKCHLAKVPAHAVVTRPEKREDLVKFLDEQQKKFGPSGTESSLRIFTSDKDQKSLFKESTKCLQTVPPGRNYEEKGEADAVTLDGGDIYTAGLSPYNLHPIIAEHYGTDEETCYYAVAVAKKGTGFGFNELRGKKTCHTGLGQTAGWNVPIGTLVLTGHIKWAGIEDKPVEEAVKEFFPASCVPGAISSLRLCELCKGDCSRSHKEPYYGHDGAFQCLKDGAGDVAFVNHFTVLAGDQSHYELLCKDGSRKSVDEFKSCNLAQVPADAVVSRKDKELAKRIFNVLDKLKDKGLFSSDGFSAKNLMFKDSTKGLLKLPESTDSFLYLGENYVATSHALTKGFSTSSKSTEITWCTVGHAEKNKCDMWTFMSVDDERNIRIECQDGNTVDDCISRIMRKEADAMAVDGGQVYSAGKCGLVVAMVEEYREDSMCSVESADTSSYYAVAVVRKNSSVTWGTLIGRKSCHTGLGRTAGWNIPMGLLHEDTKECDFSKYFSESCVPGADPESNLCKLCKGAEGIRGIVEKCKASTAERYYGYAGAFRCLAEGVGEVAFIKHSTVAENTDGSGPAWAKTYKSTDFKLICPGGSAEITNYEKCHLAKVPAHAVVTHPEKRDDVVSFLKQQQAMFGHSSSGDVFNMFKSEGSQNLLFKDSTKCLQEVLPGKTYKDVLGKEYISTMDSLRECASSTTELEKACTIHSCQKRL</sequence>
<feature type="domain" description="Transferrin-like" evidence="10">
    <location>
        <begin position="921"/>
        <end position="1252"/>
    </location>
</feature>
<feature type="domain" description="Transferrin-like" evidence="10">
    <location>
        <begin position="331"/>
        <end position="660"/>
    </location>
</feature>
<evidence type="ECO:0000313" key="12">
    <source>
        <dbReference type="Proteomes" id="UP000606274"/>
    </source>
</evidence>
<evidence type="ECO:0000256" key="7">
    <source>
        <dbReference type="ARBA" id="ARBA00023004"/>
    </source>
</evidence>
<evidence type="ECO:0000256" key="4">
    <source>
        <dbReference type="ARBA" id="ARBA00022525"/>
    </source>
</evidence>
<name>A0A8T0AKM3_SILME</name>
<dbReference type="EMBL" id="JABFDY010000020">
    <property type="protein sequence ID" value="KAF7692287.1"/>
    <property type="molecule type" value="Genomic_DNA"/>
</dbReference>
<feature type="chain" id="PRO_5035890355" description="Transferrin-like domain-containing protein" evidence="9">
    <location>
        <begin position="19"/>
        <end position="1273"/>
    </location>
</feature>
<dbReference type="PROSITE" id="PS00205">
    <property type="entry name" value="TRANSFERRIN_LIKE_1"/>
    <property type="match status" value="3"/>
</dbReference>
<keyword evidence="12" id="KW-1185">Reference proteome</keyword>
<dbReference type="InterPro" id="IPR018195">
    <property type="entry name" value="Transferrin_Fe_BS"/>
</dbReference>
<dbReference type="SUPFAM" id="SSF53850">
    <property type="entry name" value="Periplasmic binding protein-like II"/>
    <property type="match status" value="4"/>
</dbReference>
<protein>
    <recommendedName>
        <fullName evidence="10">Transferrin-like domain-containing protein</fullName>
    </recommendedName>
</protein>
<dbReference type="PRINTS" id="PR00422">
    <property type="entry name" value="TRANSFERRIN"/>
</dbReference>
<feature type="signal peptide" evidence="9">
    <location>
        <begin position="1"/>
        <end position="18"/>
    </location>
</feature>
<evidence type="ECO:0000256" key="5">
    <source>
        <dbReference type="ARBA" id="ARBA00022723"/>
    </source>
</evidence>
<dbReference type="GO" id="GO:0005886">
    <property type="term" value="C:plasma membrane"/>
    <property type="evidence" value="ECO:0007669"/>
    <property type="project" value="TreeGrafter"/>
</dbReference>
<dbReference type="GO" id="GO:0005769">
    <property type="term" value="C:early endosome"/>
    <property type="evidence" value="ECO:0007669"/>
    <property type="project" value="TreeGrafter"/>
</dbReference>
<feature type="domain" description="Transferrin-like" evidence="10">
    <location>
        <begin position="24"/>
        <end position="309"/>
    </location>
</feature>
<dbReference type="FunFam" id="3.40.190.10:FF:000095">
    <property type="entry name" value="Lactotransferrin"/>
    <property type="match status" value="3"/>
</dbReference>
<keyword evidence="9" id="KW-0732">Signal</keyword>
<gene>
    <name evidence="11" type="ORF">HF521_009897</name>
</gene>
<dbReference type="AlphaFoldDB" id="A0A8T0AKM3"/>
<accession>A0A8T0AKM3</accession>
<keyword evidence="4" id="KW-0964">Secreted</keyword>
<dbReference type="PANTHER" id="PTHR11485:SF31">
    <property type="entry name" value="SEROTRANSFERRIN"/>
    <property type="match status" value="1"/>
</dbReference>
<comment type="caution">
    <text evidence="11">The sequence shown here is derived from an EMBL/GenBank/DDBJ whole genome shotgun (WGS) entry which is preliminary data.</text>
</comment>
<keyword evidence="3" id="KW-0410">Iron transport</keyword>
<keyword evidence="5" id="KW-0479">Metal-binding</keyword>
<dbReference type="SMART" id="SM00094">
    <property type="entry name" value="TR_FER"/>
    <property type="match status" value="4"/>
</dbReference>
<dbReference type="PROSITE" id="PS00207">
    <property type="entry name" value="TRANSFERRIN_LIKE_3"/>
    <property type="match status" value="1"/>
</dbReference>
<evidence type="ECO:0000256" key="2">
    <source>
        <dbReference type="ARBA" id="ARBA00022448"/>
    </source>
</evidence>
<dbReference type="PANTHER" id="PTHR11485">
    <property type="entry name" value="TRANSFERRIN"/>
    <property type="match status" value="1"/>
</dbReference>
<evidence type="ECO:0000259" key="10">
    <source>
        <dbReference type="PROSITE" id="PS51408"/>
    </source>
</evidence>
<dbReference type="GO" id="GO:0046872">
    <property type="term" value="F:metal ion binding"/>
    <property type="evidence" value="ECO:0007669"/>
    <property type="project" value="UniProtKB-KW"/>
</dbReference>